<evidence type="ECO:0000256" key="5">
    <source>
        <dbReference type="ARBA" id="ARBA00020555"/>
    </source>
</evidence>
<dbReference type="EMBL" id="DXCO01000002">
    <property type="protein sequence ID" value="HIY77443.1"/>
    <property type="molecule type" value="Genomic_DNA"/>
</dbReference>
<evidence type="ECO:0000256" key="6">
    <source>
        <dbReference type="ARBA" id="ARBA00023235"/>
    </source>
</evidence>
<protein>
    <recommendedName>
        <fullName evidence="5">Uronate isomerase</fullName>
        <ecNumber evidence="4">5.3.1.12</ecNumber>
    </recommendedName>
</protein>
<organism evidence="7 8">
    <name type="scientific">Candidatus Borkfalkia excrementavium</name>
    <dbReference type="NCBI Taxonomy" id="2838505"/>
    <lineage>
        <taxon>Bacteria</taxon>
        <taxon>Bacillati</taxon>
        <taxon>Bacillota</taxon>
        <taxon>Clostridia</taxon>
        <taxon>Christensenellales</taxon>
        <taxon>Christensenellaceae</taxon>
        <taxon>Candidatus Borkfalkia</taxon>
    </lineage>
</organism>
<dbReference type="SUPFAM" id="SSF51556">
    <property type="entry name" value="Metallo-dependent hydrolases"/>
    <property type="match status" value="1"/>
</dbReference>
<gene>
    <name evidence="7" type="primary">uxaC</name>
    <name evidence="7" type="ORF">H9728_00185</name>
</gene>
<dbReference type="GO" id="GO:0019698">
    <property type="term" value="P:D-galacturonate catabolic process"/>
    <property type="evidence" value="ECO:0007669"/>
    <property type="project" value="TreeGrafter"/>
</dbReference>
<evidence type="ECO:0000256" key="1">
    <source>
        <dbReference type="ARBA" id="ARBA00001165"/>
    </source>
</evidence>
<dbReference type="GO" id="GO:0008880">
    <property type="term" value="F:glucuronate isomerase activity"/>
    <property type="evidence" value="ECO:0007669"/>
    <property type="project" value="UniProtKB-EC"/>
</dbReference>
<dbReference type="GO" id="GO:0042840">
    <property type="term" value="P:D-glucuronate catabolic process"/>
    <property type="evidence" value="ECO:0007669"/>
    <property type="project" value="TreeGrafter"/>
</dbReference>
<reference evidence="7" key="2">
    <citation type="submission" date="2021-04" db="EMBL/GenBank/DDBJ databases">
        <authorList>
            <person name="Gilroy R."/>
        </authorList>
    </citation>
    <scope>NUCLEOTIDE SEQUENCE</scope>
    <source>
        <strain evidence="7">CHK199-9574</strain>
    </source>
</reference>
<dbReference type="InterPro" id="IPR003766">
    <property type="entry name" value="Uronate_isomerase"/>
</dbReference>
<accession>A0A9D2CE52</accession>
<dbReference type="InterPro" id="IPR032466">
    <property type="entry name" value="Metal_Hydrolase"/>
</dbReference>
<name>A0A9D2CE52_9FIRM</name>
<dbReference type="Pfam" id="PF02614">
    <property type="entry name" value="UxaC"/>
    <property type="match status" value="1"/>
</dbReference>
<dbReference type="EC" id="5.3.1.12" evidence="4"/>
<comment type="pathway">
    <text evidence="2">Carbohydrate metabolism; pentose and glucuronate interconversion.</text>
</comment>
<dbReference type="AlphaFoldDB" id="A0A9D2CE52"/>
<evidence type="ECO:0000256" key="2">
    <source>
        <dbReference type="ARBA" id="ARBA00004892"/>
    </source>
</evidence>
<sequence>MNTFFDDDLLLYSPMAKEIYGEVKDLPVIDYHCHLDQNLIKADARFSDIGQLWLSADHYKWRAMRLCGVDEAYITGGADDHEKFLKYAGIMPDLAGNPLYYWTHLELKQIFGIGEPLCKESAERVWSAANEKLKDLSVSSLLRMYRVRYVATTDDPCDDLAAHGKYGDTLVAPTFRPDKLLALEEESIARLEKTVGYKTDTLAQFLDALEERLCYFVSHGCKISDHGFARFPDRYPSKEEAEKLFARRRELLPAEREALFGYLLVRAAALYKKHGILMQLHFSVTRNVNPPMYRACGPDAGFDVIASAQKIENVIAFFAQLSDGERPETILYSLNDSDLPALACVTGAFRHVRMGAAWWFNDTVEGIRKNLSVMAEYSVLGTNFGMLTDSRSFSSYARFDFFRRILSQYLGNLAEKGELDGDAAVKTAKNVCYHNIKAALGL</sequence>
<dbReference type="PANTHER" id="PTHR30068:SF4">
    <property type="entry name" value="URONATE ISOMERASE"/>
    <property type="match status" value="1"/>
</dbReference>
<evidence type="ECO:0000256" key="3">
    <source>
        <dbReference type="ARBA" id="ARBA00008397"/>
    </source>
</evidence>
<comment type="catalytic activity">
    <reaction evidence="1">
        <text>D-glucuronate = D-fructuronate</text>
        <dbReference type="Rhea" id="RHEA:13049"/>
        <dbReference type="ChEBI" id="CHEBI:58720"/>
        <dbReference type="ChEBI" id="CHEBI:59863"/>
        <dbReference type="EC" id="5.3.1.12"/>
    </reaction>
</comment>
<comment type="caution">
    <text evidence="7">The sequence shown here is derived from an EMBL/GenBank/DDBJ whole genome shotgun (WGS) entry which is preliminary data.</text>
</comment>
<dbReference type="NCBIfam" id="NF002794">
    <property type="entry name" value="PRK02925.1"/>
    <property type="match status" value="1"/>
</dbReference>
<dbReference type="PANTHER" id="PTHR30068">
    <property type="entry name" value="URONATE ISOMERASE"/>
    <property type="match status" value="1"/>
</dbReference>
<evidence type="ECO:0000313" key="7">
    <source>
        <dbReference type="EMBL" id="HIY77443.1"/>
    </source>
</evidence>
<reference evidence="7" key="1">
    <citation type="journal article" date="2021" name="PeerJ">
        <title>Extensive microbial diversity within the chicken gut microbiome revealed by metagenomics and culture.</title>
        <authorList>
            <person name="Gilroy R."/>
            <person name="Ravi A."/>
            <person name="Getino M."/>
            <person name="Pursley I."/>
            <person name="Horton D.L."/>
            <person name="Alikhan N.F."/>
            <person name="Baker D."/>
            <person name="Gharbi K."/>
            <person name="Hall N."/>
            <person name="Watson M."/>
            <person name="Adriaenssens E.M."/>
            <person name="Foster-Nyarko E."/>
            <person name="Jarju S."/>
            <person name="Secka A."/>
            <person name="Antonio M."/>
            <person name="Oren A."/>
            <person name="Chaudhuri R.R."/>
            <person name="La Ragione R."/>
            <person name="Hildebrand F."/>
            <person name="Pallen M.J."/>
        </authorList>
    </citation>
    <scope>NUCLEOTIDE SEQUENCE</scope>
    <source>
        <strain evidence="7">CHK199-9574</strain>
    </source>
</reference>
<dbReference type="Gene3D" id="3.20.20.140">
    <property type="entry name" value="Metal-dependent hydrolases"/>
    <property type="match status" value="1"/>
</dbReference>
<dbReference type="Gene3D" id="1.10.2020.10">
    <property type="entry name" value="uronate isomerase, domain 2, chain A"/>
    <property type="match status" value="1"/>
</dbReference>
<comment type="similarity">
    <text evidence="3">Belongs to the metallo-dependent hydrolases superfamily. Uronate isomerase family.</text>
</comment>
<keyword evidence="6 7" id="KW-0413">Isomerase</keyword>
<evidence type="ECO:0000313" key="8">
    <source>
        <dbReference type="Proteomes" id="UP000824135"/>
    </source>
</evidence>
<evidence type="ECO:0000256" key="4">
    <source>
        <dbReference type="ARBA" id="ARBA00012546"/>
    </source>
</evidence>
<dbReference type="Proteomes" id="UP000824135">
    <property type="component" value="Unassembled WGS sequence"/>
</dbReference>
<proteinExistence type="inferred from homology"/>